<gene>
    <name evidence="2" type="ORF">DSM107010_49240</name>
</gene>
<evidence type="ECO:0000313" key="3">
    <source>
        <dbReference type="Proteomes" id="UP000282574"/>
    </source>
</evidence>
<dbReference type="InterPro" id="IPR023631">
    <property type="entry name" value="Amidase_dom"/>
</dbReference>
<dbReference type="AlphaFoldDB" id="A0AB37UDV8"/>
<proteinExistence type="predicted"/>
<dbReference type="SUPFAM" id="SSF75304">
    <property type="entry name" value="Amidase signature (AS) enzymes"/>
    <property type="match status" value="1"/>
</dbReference>
<feature type="domain" description="Amidase" evidence="1">
    <location>
        <begin position="68"/>
        <end position="448"/>
    </location>
</feature>
<evidence type="ECO:0000313" key="2">
    <source>
        <dbReference type="EMBL" id="RUT07974.1"/>
    </source>
</evidence>
<organism evidence="2 3">
    <name type="scientific">Chroococcidiopsis cubana SAG 39.79</name>
    <dbReference type="NCBI Taxonomy" id="388085"/>
    <lineage>
        <taxon>Bacteria</taxon>
        <taxon>Bacillati</taxon>
        <taxon>Cyanobacteriota</taxon>
        <taxon>Cyanophyceae</taxon>
        <taxon>Chroococcidiopsidales</taxon>
        <taxon>Chroococcidiopsidaceae</taxon>
        <taxon>Chroococcidiopsis</taxon>
    </lineage>
</organism>
<accession>A0AB37UDV8</accession>
<sequence length="470" mass="50968">MMSFMNLLDTLDIASLISGYHTHRFSPSEVIEIIFQRIATRGTDGIWTYVQPKQTVLARVSELEQLPVNVRTRLPLWGIPFSVKDCIDVAGLPTTCACPGFTYIADYTNPVVTTLINAGAILIGKTNLDQFATGLVGIRTGFDIPRNPFGSDYIPGGSSSGAAVSVSTGLVSFAVGTDTGGSGRVPASFNNIVGLKPTRGLLSTAHIVDACRTLDCVSIFALNVEDAWKIAQIAKGFDPQNSFSRHEANPPANLESYHSGQAFRFGVPLSEHQEFFGNKDIEGLFLEAIQTLIDMGGTCIPINYTPFMEANDLLFRGPWIAERYASVGAFIEANQQAVLPITRDIILSAKQLTAADVFKGLYHLADLKKTISPVWQQIDVLVVPTTGTIYRIAEVENNPLELNANLGYYTNFVNLLDLSALAIPNGFQHNGIPAGITLIAPPFSEQHLVDLGAVFHRHRTVKSDAVSSIQ</sequence>
<evidence type="ECO:0000259" key="1">
    <source>
        <dbReference type="Pfam" id="PF01425"/>
    </source>
</evidence>
<name>A0AB37UDV8_9CYAN</name>
<protein>
    <recommendedName>
        <fullName evidence="1">Amidase domain-containing protein</fullName>
    </recommendedName>
</protein>
<dbReference type="NCBIfam" id="NF006043">
    <property type="entry name" value="PRK08186.1"/>
    <property type="match status" value="1"/>
</dbReference>
<dbReference type="PANTHER" id="PTHR11895:SF169">
    <property type="entry name" value="GLUTAMYL-TRNA(GLN) AMIDOTRANSFERASE"/>
    <property type="match status" value="1"/>
</dbReference>
<dbReference type="InterPro" id="IPR000120">
    <property type="entry name" value="Amidase"/>
</dbReference>
<dbReference type="InterPro" id="IPR036928">
    <property type="entry name" value="AS_sf"/>
</dbReference>
<reference evidence="2 3" key="1">
    <citation type="journal article" date="2019" name="Genome Biol. Evol.">
        <title>Day and night: Metabolic profiles and evolutionary relationships of six axenic non-marine cyanobacteria.</title>
        <authorList>
            <person name="Will S.E."/>
            <person name="Henke P."/>
            <person name="Boedeker C."/>
            <person name="Huang S."/>
            <person name="Brinkmann H."/>
            <person name="Rohde M."/>
            <person name="Jarek M."/>
            <person name="Friedl T."/>
            <person name="Seufert S."/>
            <person name="Schumacher M."/>
            <person name="Overmann J."/>
            <person name="Neumann-Schaal M."/>
            <person name="Petersen J."/>
        </authorList>
    </citation>
    <scope>NUCLEOTIDE SEQUENCE [LARGE SCALE GENOMIC DNA]</scope>
    <source>
        <strain evidence="2 3">SAG 39.79</strain>
    </source>
</reference>
<dbReference type="InterPro" id="IPR014085">
    <property type="entry name" value="Allophanate_hydrolase"/>
</dbReference>
<dbReference type="PANTHER" id="PTHR11895">
    <property type="entry name" value="TRANSAMIDASE"/>
    <property type="match status" value="1"/>
</dbReference>
<dbReference type="Gene3D" id="3.90.1300.10">
    <property type="entry name" value="Amidase signature (AS) domain"/>
    <property type="match status" value="1"/>
</dbReference>
<dbReference type="Proteomes" id="UP000282574">
    <property type="component" value="Unassembled WGS sequence"/>
</dbReference>
<dbReference type="EMBL" id="RSCK01000058">
    <property type="protein sequence ID" value="RUT07974.1"/>
    <property type="molecule type" value="Genomic_DNA"/>
</dbReference>
<comment type="caution">
    <text evidence="2">The sequence shown here is derived from an EMBL/GenBank/DDBJ whole genome shotgun (WGS) entry which is preliminary data.</text>
</comment>
<keyword evidence="3" id="KW-1185">Reference proteome</keyword>
<dbReference type="RefSeq" id="WP_106167431.1">
    <property type="nucleotide sequence ID" value="NZ_JAVKZF010000001.1"/>
</dbReference>
<dbReference type="Pfam" id="PF01425">
    <property type="entry name" value="Amidase"/>
    <property type="match status" value="1"/>
</dbReference>
<dbReference type="NCBIfam" id="TIGR02713">
    <property type="entry name" value="allophanate_hyd"/>
    <property type="match status" value="1"/>
</dbReference>
<dbReference type="Gene3D" id="1.20.58.1700">
    <property type="match status" value="1"/>
</dbReference>
<dbReference type="GO" id="GO:0003824">
    <property type="term" value="F:catalytic activity"/>
    <property type="evidence" value="ECO:0007669"/>
    <property type="project" value="InterPro"/>
</dbReference>